<feature type="transmembrane region" description="Helical" evidence="5">
    <location>
        <begin position="24"/>
        <end position="41"/>
    </location>
</feature>
<protein>
    <submittedName>
        <fullName evidence="6">Uncharacterized protein</fullName>
    </submittedName>
</protein>
<reference evidence="6 7" key="1">
    <citation type="submission" date="2021-12" db="EMBL/GenBank/DDBJ databases">
        <title>Genome sequencing of bacteria with rrn-lacking chromosome and rrn-plasmid.</title>
        <authorList>
            <person name="Anda M."/>
            <person name="Iwasaki W."/>
        </authorList>
    </citation>
    <scope>NUCLEOTIDE SEQUENCE [LARGE SCALE GENOMIC DNA]</scope>
    <source>
        <strain evidence="6 7">DSM 100852</strain>
    </source>
</reference>
<gene>
    <name evidence="6" type="ORF">FUAX_36370</name>
</gene>
<sequence>MTLNIPSLGIITAPILDSYQNWHYALYAVGAVAWAMVYLLAIRQGVARKVLLLPIAAICLSISGDLAVSFFIPERHGILPGNSTGVLINRIWLGLDIFVLYALYRWGKSQLIETPRNLYWYIGVTAVLVFLTWMQYIFITTVDLNENLGPMSALITNIIMSFGYIMLSLDPYYKNGSKLIAWSKLVGTLSFSVLLYTVYSDGMFGFFFVLAGGLCAVMDTVYLVRISTKRQPFPEPESEFDRKYLTTRSYIKEKESSSTNRHNFSVSV</sequence>
<dbReference type="PANTHER" id="PTHR42038:SF2">
    <property type="entry name" value="TERPENE CYCLASE AUSL"/>
    <property type="match status" value="1"/>
</dbReference>
<comment type="subcellular location">
    <subcellularLocation>
        <location evidence="1">Membrane</location>
        <topology evidence="1">Multi-pass membrane protein</topology>
    </subcellularLocation>
</comment>
<evidence type="ECO:0000256" key="3">
    <source>
        <dbReference type="ARBA" id="ARBA00022989"/>
    </source>
</evidence>
<name>A0AAU9DFB1_9BACT</name>
<dbReference type="GO" id="GO:0016020">
    <property type="term" value="C:membrane"/>
    <property type="evidence" value="ECO:0007669"/>
    <property type="project" value="UniProtKB-SubCell"/>
</dbReference>
<keyword evidence="7" id="KW-1185">Reference proteome</keyword>
<dbReference type="GO" id="GO:0016829">
    <property type="term" value="F:lyase activity"/>
    <property type="evidence" value="ECO:0007669"/>
    <property type="project" value="InterPro"/>
</dbReference>
<keyword evidence="4 5" id="KW-0472">Membrane</keyword>
<dbReference type="AlphaFoldDB" id="A0AAU9DFB1"/>
<organism evidence="6 7">
    <name type="scientific">Fulvitalea axinellae</name>
    <dbReference type="NCBI Taxonomy" id="1182444"/>
    <lineage>
        <taxon>Bacteria</taxon>
        <taxon>Pseudomonadati</taxon>
        <taxon>Bacteroidota</taxon>
        <taxon>Cytophagia</taxon>
        <taxon>Cytophagales</taxon>
        <taxon>Persicobacteraceae</taxon>
        <taxon>Fulvitalea</taxon>
    </lineage>
</organism>
<evidence type="ECO:0000256" key="5">
    <source>
        <dbReference type="SAM" id="Phobius"/>
    </source>
</evidence>
<feature type="transmembrane region" description="Helical" evidence="5">
    <location>
        <begin position="118"/>
        <end position="139"/>
    </location>
</feature>
<proteinExistence type="predicted"/>
<feature type="transmembrane region" description="Helical" evidence="5">
    <location>
        <begin position="151"/>
        <end position="167"/>
    </location>
</feature>
<dbReference type="EMBL" id="AP025314">
    <property type="protein sequence ID" value="BDD11205.1"/>
    <property type="molecule type" value="Genomic_DNA"/>
</dbReference>
<evidence type="ECO:0000256" key="4">
    <source>
        <dbReference type="ARBA" id="ARBA00023136"/>
    </source>
</evidence>
<dbReference type="Proteomes" id="UP001348817">
    <property type="component" value="Chromosome"/>
</dbReference>
<dbReference type="RefSeq" id="WP_338392716.1">
    <property type="nucleotide sequence ID" value="NZ_AP025314.1"/>
</dbReference>
<feature type="transmembrane region" description="Helical" evidence="5">
    <location>
        <begin position="50"/>
        <end position="72"/>
    </location>
</feature>
<dbReference type="KEGG" id="fax:FUAX_36370"/>
<keyword evidence="3 5" id="KW-1133">Transmembrane helix</keyword>
<feature type="transmembrane region" description="Helical" evidence="5">
    <location>
        <begin position="205"/>
        <end position="224"/>
    </location>
</feature>
<feature type="transmembrane region" description="Helical" evidence="5">
    <location>
        <begin position="179"/>
        <end position="199"/>
    </location>
</feature>
<accession>A0AAU9DFB1</accession>
<feature type="transmembrane region" description="Helical" evidence="5">
    <location>
        <begin position="87"/>
        <end position="106"/>
    </location>
</feature>
<evidence type="ECO:0000313" key="7">
    <source>
        <dbReference type="Proteomes" id="UP001348817"/>
    </source>
</evidence>
<evidence type="ECO:0000313" key="6">
    <source>
        <dbReference type="EMBL" id="BDD11205.1"/>
    </source>
</evidence>
<evidence type="ECO:0000256" key="2">
    <source>
        <dbReference type="ARBA" id="ARBA00022692"/>
    </source>
</evidence>
<keyword evidence="2 5" id="KW-0812">Transmembrane</keyword>
<dbReference type="Pfam" id="PF25129">
    <property type="entry name" value="Pyr4-TMTC"/>
    <property type="match status" value="1"/>
</dbReference>
<dbReference type="PANTHER" id="PTHR42038">
    <property type="match status" value="1"/>
</dbReference>
<dbReference type="InterPro" id="IPR039020">
    <property type="entry name" value="PaxB-like"/>
</dbReference>
<evidence type="ECO:0000256" key="1">
    <source>
        <dbReference type="ARBA" id="ARBA00004141"/>
    </source>
</evidence>